<feature type="transmembrane region" description="Helical" evidence="8">
    <location>
        <begin position="260"/>
        <end position="283"/>
    </location>
</feature>
<keyword evidence="2" id="KW-0813">Transport</keyword>
<evidence type="ECO:0000313" key="9">
    <source>
        <dbReference type="EMBL" id="PRH86674.1"/>
    </source>
</evidence>
<feature type="transmembrane region" description="Helical" evidence="8">
    <location>
        <begin position="289"/>
        <end position="305"/>
    </location>
</feature>
<evidence type="ECO:0000256" key="2">
    <source>
        <dbReference type="ARBA" id="ARBA00022448"/>
    </source>
</evidence>
<keyword evidence="3" id="KW-1003">Cell membrane</keyword>
<evidence type="ECO:0000256" key="3">
    <source>
        <dbReference type="ARBA" id="ARBA00022475"/>
    </source>
</evidence>
<dbReference type="InterPro" id="IPR001851">
    <property type="entry name" value="ABC_transp_permease"/>
</dbReference>
<dbReference type="PANTHER" id="PTHR32196">
    <property type="entry name" value="ABC TRANSPORTER PERMEASE PROTEIN YPHD-RELATED-RELATED"/>
    <property type="match status" value="1"/>
</dbReference>
<feature type="transmembrane region" description="Helical" evidence="8">
    <location>
        <begin position="64"/>
        <end position="83"/>
    </location>
</feature>
<dbReference type="PANTHER" id="PTHR32196:SF21">
    <property type="entry name" value="ABC TRANSPORTER PERMEASE PROTEIN YPHD-RELATED"/>
    <property type="match status" value="1"/>
</dbReference>
<dbReference type="OrthoDB" id="6384190at2"/>
<feature type="transmembrane region" description="Helical" evidence="8">
    <location>
        <begin position="89"/>
        <end position="107"/>
    </location>
</feature>
<keyword evidence="6 8" id="KW-1133">Transmembrane helix</keyword>
<evidence type="ECO:0000256" key="5">
    <source>
        <dbReference type="ARBA" id="ARBA00022692"/>
    </source>
</evidence>
<dbReference type="RefSeq" id="WP_105862906.1">
    <property type="nucleotide sequence ID" value="NZ_PUEJ01000005.1"/>
</dbReference>
<comment type="subcellular location">
    <subcellularLocation>
        <location evidence="1">Cell membrane</location>
        <topology evidence="1">Multi-pass membrane protein</topology>
    </subcellularLocation>
</comment>
<organism evidence="9 10">
    <name type="scientific">Labrys okinawensis</name>
    <dbReference type="NCBI Taxonomy" id="346911"/>
    <lineage>
        <taxon>Bacteria</taxon>
        <taxon>Pseudomonadati</taxon>
        <taxon>Pseudomonadota</taxon>
        <taxon>Alphaproteobacteria</taxon>
        <taxon>Hyphomicrobiales</taxon>
        <taxon>Xanthobacteraceae</taxon>
        <taxon>Labrys</taxon>
    </lineage>
</organism>
<comment type="caution">
    <text evidence="9">The sequence shown here is derived from an EMBL/GenBank/DDBJ whole genome shotgun (WGS) entry which is preliminary data.</text>
</comment>
<sequence>MNFTARYGTLFGLFVILGVFAALSPGSFAQASNLINITQQSSLLAIVALGATCVMVLSEFDLSVGAVVSWAGILAVSLFAQGWGIPATVLATLLSSAMVGCISGYLVSRLRVPSFIATLAIGTVVGGFTFWISDGATLFGNIPPGFRDLGRGSLAGVPVLTLWAVAMTTLCVVLLDYTESGRRMAAIGGNREAARLTGVPIVRSTVLGFAICTLFAGLVGLLLVARLGSAHPTGGNGFLLQAYAAAFLGMTAFRGGDANALGTLLGAVIIAVVANGLTILGVPNYMQDILTGLIILAAVLVRNVGRGRE</sequence>
<protein>
    <submittedName>
        <fullName evidence="9">ABC transporter permease</fullName>
    </submittedName>
</protein>
<dbReference type="Pfam" id="PF02653">
    <property type="entry name" value="BPD_transp_2"/>
    <property type="match status" value="1"/>
</dbReference>
<accession>A0A2S9QBG0</accession>
<dbReference type="CDD" id="cd06579">
    <property type="entry name" value="TM_PBP1_transp_AraH_like"/>
    <property type="match status" value="1"/>
</dbReference>
<evidence type="ECO:0000256" key="1">
    <source>
        <dbReference type="ARBA" id="ARBA00004651"/>
    </source>
</evidence>
<keyword evidence="4" id="KW-0997">Cell inner membrane</keyword>
<dbReference type="Proteomes" id="UP000237682">
    <property type="component" value="Unassembled WGS sequence"/>
</dbReference>
<feature type="transmembrane region" description="Helical" evidence="8">
    <location>
        <begin position="205"/>
        <end position="225"/>
    </location>
</feature>
<keyword evidence="10" id="KW-1185">Reference proteome</keyword>
<proteinExistence type="predicted"/>
<evidence type="ECO:0000256" key="8">
    <source>
        <dbReference type="SAM" id="Phobius"/>
    </source>
</evidence>
<keyword evidence="7 8" id="KW-0472">Membrane</keyword>
<evidence type="ECO:0000256" key="7">
    <source>
        <dbReference type="ARBA" id="ARBA00023136"/>
    </source>
</evidence>
<evidence type="ECO:0000256" key="4">
    <source>
        <dbReference type="ARBA" id="ARBA00022519"/>
    </source>
</evidence>
<name>A0A2S9QBG0_9HYPH</name>
<feature type="transmembrane region" description="Helical" evidence="8">
    <location>
        <begin position="237"/>
        <end position="253"/>
    </location>
</feature>
<keyword evidence="5 8" id="KW-0812">Transmembrane</keyword>
<gene>
    <name evidence="9" type="ORF">C5L14_15290</name>
</gene>
<dbReference type="GO" id="GO:0022857">
    <property type="term" value="F:transmembrane transporter activity"/>
    <property type="evidence" value="ECO:0007669"/>
    <property type="project" value="InterPro"/>
</dbReference>
<dbReference type="AlphaFoldDB" id="A0A2S9QBG0"/>
<dbReference type="GO" id="GO:0005886">
    <property type="term" value="C:plasma membrane"/>
    <property type="evidence" value="ECO:0007669"/>
    <property type="project" value="UniProtKB-SubCell"/>
</dbReference>
<dbReference type="EMBL" id="PUEJ01000005">
    <property type="protein sequence ID" value="PRH86674.1"/>
    <property type="molecule type" value="Genomic_DNA"/>
</dbReference>
<reference evidence="9 10" key="1">
    <citation type="submission" date="2018-02" db="EMBL/GenBank/DDBJ databases">
        <title>Whole genome sequencing of endophytic bacterium.</title>
        <authorList>
            <person name="Eedara R."/>
            <person name="Podile A.R."/>
        </authorList>
    </citation>
    <scope>NUCLEOTIDE SEQUENCE [LARGE SCALE GENOMIC DNA]</scope>
    <source>
        <strain evidence="9 10">RP1T</strain>
    </source>
</reference>
<evidence type="ECO:0000256" key="6">
    <source>
        <dbReference type="ARBA" id="ARBA00022989"/>
    </source>
</evidence>
<evidence type="ECO:0000313" key="10">
    <source>
        <dbReference type="Proteomes" id="UP000237682"/>
    </source>
</evidence>
<feature type="transmembrane region" description="Helical" evidence="8">
    <location>
        <begin position="114"/>
        <end position="133"/>
    </location>
</feature>
<feature type="transmembrane region" description="Helical" evidence="8">
    <location>
        <begin position="41"/>
        <end position="57"/>
    </location>
</feature>
<feature type="transmembrane region" description="Helical" evidence="8">
    <location>
        <begin position="153"/>
        <end position="175"/>
    </location>
</feature>